<keyword evidence="5 18" id="KW-0245">EGF-like domain</keyword>
<dbReference type="SMART" id="SM00034">
    <property type="entry name" value="CLECT"/>
    <property type="match status" value="1"/>
</dbReference>
<dbReference type="SMART" id="SM00181">
    <property type="entry name" value="EGF"/>
    <property type="match status" value="6"/>
</dbReference>
<evidence type="ECO:0000256" key="9">
    <source>
        <dbReference type="ARBA" id="ARBA00022734"/>
    </source>
</evidence>
<dbReference type="PIRSF" id="PIRSF001775">
    <property type="entry name" value="CD93/CD141"/>
    <property type="match status" value="1"/>
</dbReference>
<evidence type="ECO:0000256" key="11">
    <source>
        <dbReference type="ARBA" id="ARBA00022974"/>
    </source>
</evidence>
<dbReference type="InterPro" id="IPR001881">
    <property type="entry name" value="EGF-like_Ca-bd_dom"/>
</dbReference>
<evidence type="ECO:0000256" key="20">
    <source>
        <dbReference type="SAM" id="Phobius"/>
    </source>
</evidence>
<evidence type="ECO:0000256" key="3">
    <source>
        <dbReference type="ARBA" id="ARBA00019822"/>
    </source>
</evidence>
<comment type="function">
    <text evidence="16">Endothelial cell receptor that plays a critical role in regulating several physiological processes including hemostasis, coagulation, fibrinolysis, inflammation, and angiogenesis. Acts as a cofactor for thrombin activation of protein C/PROC on the surface of vascular endothelial cells leading to initiation of the activated protein C anticoagulant pathway. Also accelerates the activation of the plasma carboxypeptidase B2/CPB2, which catalyzes removal of C-terminal basic amino acids from its substrates including kinins or anaphylatoxins leading to fibrinolysis inhibition. Plays critical protective roles in changing the cleavage specificity of protease-activated receptor 1/PAR1, inhibiting endothelial cell permeability and inflammation. Suppresses inflammation distinctly from its anticoagulant cofactor activity by sequestering HMGB1 thereby preventing it from engaging cellular receptors such as RAGE and contributing to the inflammatory response.</text>
</comment>
<evidence type="ECO:0000256" key="14">
    <source>
        <dbReference type="ARBA" id="ARBA00023157"/>
    </source>
</evidence>
<evidence type="ECO:0000256" key="6">
    <source>
        <dbReference type="ARBA" id="ARBA00022553"/>
    </source>
</evidence>
<dbReference type="InterPro" id="IPR051505">
    <property type="entry name" value="C-type_lectin_domain"/>
</dbReference>
<keyword evidence="9" id="KW-0430">Lectin</keyword>
<dbReference type="InterPro" id="IPR049883">
    <property type="entry name" value="NOTCH1_EGF-like"/>
</dbReference>
<dbReference type="SUPFAM" id="SSF57184">
    <property type="entry name" value="Growth factor receptor domain"/>
    <property type="match status" value="1"/>
</dbReference>
<keyword evidence="13 20" id="KW-0472">Membrane</keyword>
<feature type="domain" description="C-type lectin" evidence="23">
    <location>
        <begin position="34"/>
        <end position="150"/>
    </location>
</feature>
<reference evidence="24" key="1">
    <citation type="journal article" date="2010" name="Science">
        <title>The genome of the Western clawed frog Xenopus tropicalis.</title>
        <authorList>
            <person name="Hellsten U."/>
            <person name="Harland R.M."/>
            <person name="Gilchrist M.J."/>
            <person name="Hendrix D."/>
            <person name="Jurka J."/>
            <person name="Kapitonov V."/>
            <person name="Ovcharenko I."/>
            <person name="Putnam N.H."/>
            <person name="Shu S."/>
            <person name="Taher L."/>
            <person name="Blitz I.L."/>
            <person name="Blumberg B."/>
            <person name="Dichmann D.S."/>
            <person name="Dubchak I."/>
            <person name="Amaya E."/>
            <person name="Detter J.C."/>
            <person name="Fletcher R."/>
            <person name="Gerhard D.S."/>
            <person name="Goodstein D."/>
            <person name="Graves T."/>
            <person name="Grigoriev I.V."/>
            <person name="Grimwood J."/>
            <person name="Kawashima T."/>
            <person name="Lindquist E."/>
            <person name="Lucas S.M."/>
            <person name="Mead P.E."/>
            <person name="Mitros T."/>
            <person name="Ogino H."/>
            <person name="Ohta Y."/>
            <person name="Poliakov A.V."/>
            <person name="Pollet N."/>
            <person name="Robert J."/>
            <person name="Salamov A."/>
            <person name="Sater A.K."/>
            <person name="Schmutz J."/>
            <person name="Terry A."/>
            <person name="Vize P.D."/>
            <person name="Warren W.C."/>
            <person name="Wells D."/>
            <person name="Wills A."/>
            <person name="Wilson R.K."/>
            <person name="Zimmerman L.B."/>
            <person name="Zorn A.M."/>
            <person name="Grainger R."/>
            <person name="Grammer T."/>
            <person name="Khokha M.K."/>
            <person name="Richardson P.M."/>
            <person name="Rokhsar D.S."/>
        </authorList>
    </citation>
    <scope>NUCLEOTIDE SEQUENCE [LARGE SCALE GENOMIC DNA]</scope>
    <source>
        <strain evidence="24">Nigerian</strain>
    </source>
</reference>
<evidence type="ECO:0000259" key="23">
    <source>
        <dbReference type="PROSITE" id="PS50041"/>
    </source>
</evidence>
<dbReference type="InterPro" id="IPR016186">
    <property type="entry name" value="C-type_lectin-like/link_sf"/>
</dbReference>
<dbReference type="SMART" id="SM00179">
    <property type="entry name" value="EGF_CA"/>
    <property type="match status" value="3"/>
</dbReference>
<dbReference type="Ensembl" id="ENSXETT00000065233">
    <property type="protein sequence ID" value="ENSXETP00000059211"/>
    <property type="gene ID" value="ENSXETG00000033122"/>
</dbReference>
<evidence type="ECO:0000259" key="22">
    <source>
        <dbReference type="PROSITE" id="PS50026"/>
    </source>
</evidence>
<dbReference type="GO" id="GO:0005576">
    <property type="term" value="C:extracellular region"/>
    <property type="evidence" value="ECO:0007669"/>
    <property type="project" value="UniProtKB-SubCell"/>
</dbReference>
<dbReference type="AlphaFoldDB" id="A0A6I8PPQ6"/>
<keyword evidence="10" id="KW-0677">Repeat</keyword>
<feature type="transmembrane region" description="Helical" evidence="20">
    <location>
        <begin position="486"/>
        <end position="510"/>
    </location>
</feature>
<comment type="caution">
    <text evidence="18">Lacks conserved residue(s) required for the propagation of feature annotation.</text>
</comment>
<evidence type="ECO:0000313" key="24">
    <source>
        <dbReference type="Ensembl" id="ENSXETP00000059211"/>
    </source>
</evidence>
<evidence type="ECO:0000256" key="18">
    <source>
        <dbReference type="PROSITE-ProRule" id="PRU00076"/>
    </source>
</evidence>
<dbReference type="GO" id="GO:0016020">
    <property type="term" value="C:membrane"/>
    <property type="evidence" value="ECO:0007669"/>
    <property type="project" value="UniProtKB-SubCell"/>
</dbReference>
<dbReference type="GeneTree" id="ENSGT00940000156996"/>
<dbReference type="InterPro" id="IPR018097">
    <property type="entry name" value="EGF_Ca-bd_CS"/>
</dbReference>
<proteinExistence type="predicted"/>
<evidence type="ECO:0000256" key="8">
    <source>
        <dbReference type="ARBA" id="ARBA00022729"/>
    </source>
</evidence>
<dbReference type="GO" id="GO:0030246">
    <property type="term" value="F:carbohydrate binding"/>
    <property type="evidence" value="ECO:0007669"/>
    <property type="project" value="UniProtKB-KW"/>
</dbReference>
<feature type="chain" id="PRO_5030155014" description="Thrombomodulin" evidence="21">
    <location>
        <begin position="25"/>
        <end position="566"/>
    </location>
</feature>
<sequence>MMRRLLQTVLWVLLSAQLGILSLADQNLTNFTCIGQSCYLGVWNSKRYKKAERQCTELGGNLMAVRSSVEAEVIEMLMGKLGDKVASVWIGLELRGQCTDISLPLRGFQWVTGESNTNYSNWKSNERKCGNLCVVVHKDLSWEEAVCDSKTDGYLCEIPYSASCQPIYFPQGLDVTYETPLGMAGPGITFLPPGTKAVIPSAHLSLVCEDQGDGEMKWTSEDYGAWNCMIENGGCSFICNGDTEGSRCECGPNTNLSDDGRSCMPLPSSLQCIPDQSTGTCVCAEGFALAEDGMTCQDIDDCSLIPDLCDQVCTNTDGSFMCTCLPGFVMVDGLCEDINECDIPTTICEYDCENFPGGFSCVCGEGYIIDEKNPSRCKQFCNTTTCPAFCNDNFVDQCNCPDGYVLDTDEELKFVCRDIDECENGFCKDLCHNLPGSYACYCPEGFILEKDNSCTPAEGSGEDLTTSIPPFKPTPPGDDNSFQQPIMAFGICVGILSILIVLIALICCLVRKHHMDQVALDYKNPEKDVVLQQVANDGYKDNENGQDAHTDAKSDNGLLNRMVIPR</sequence>
<evidence type="ECO:0000256" key="19">
    <source>
        <dbReference type="SAM" id="MobiDB-lite"/>
    </source>
</evidence>
<dbReference type="Gene3D" id="3.10.100.10">
    <property type="entry name" value="Mannose-Binding Protein A, subunit A"/>
    <property type="match status" value="1"/>
</dbReference>
<organism evidence="24">
    <name type="scientific">Xenopus tropicalis</name>
    <name type="common">Western clawed frog</name>
    <name type="synonym">Silurana tropicalis</name>
    <dbReference type="NCBI Taxonomy" id="8364"/>
    <lineage>
        <taxon>Eukaryota</taxon>
        <taxon>Metazoa</taxon>
        <taxon>Chordata</taxon>
        <taxon>Craniata</taxon>
        <taxon>Vertebrata</taxon>
        <taxon>Euteleostomi</taxon>
        <taxon>Amphibia</taxon>
        <taxon>Batrachia</taxon>
        <taxon>Anura</taxon>
        <taxon>Pipoidea</taxon>
        <taxon>Pipidae</taxon>
        <taxon>Xenopodinae</taxon>
        <taxon>Xenopus</taxon>
        <taxon>Silurana</taxon>
    </lineage>
</organism>
<comment type="subcellular location">
    <subcellularLocation>
        <location evidence="1">Membrane</location>
        <topology evidence="1">Single-pass type I membrane protein</topology>
    </subcellularLocation>
    <subcellularLocation>
        <location evidence="2">Secreted</location>
    </subcellularLocation>
</comment>
<keyword evidence="15" id="KW-0325">Glycoprotein</keyword>
<dbReference type="PROSITE" id="PS01187">
    <property type="entry name" value="EGF_CA"/>
    <property type="match status" value="2"/>
</dbReference>
<keyword evidence="6" id="KW-0597">Phosphoprotein</keyword>
<dbReference type="GO" id="GO:0004888">
    <property type="term" value="F:transmembrane signaling receptor activity"/>
    <property type="evidence" value="ECO:0007669"/>
    <property type="project" value="InterPro"/>
</dbReference>
<feature type="signal peptide" evidence="21">
    <location>
        <begin position="1"/>
        <end position="24"/>
    </location>
</feature>
<evidence type="ECO:0000256" key="1">
    <source>
        <dbReference type="ARBA" id="ARBA00004479"/>
    </source>
</evidence>
<feature type="domain" description="EGF-like" evidence="22">
    <location>
        <begin position="298"/>
        <end position="336"/>
    </location>
</feature>
<dbReference type="PRINTS" id="PR00907">
    <property type="entry name" value="THRMBOMODULN"/>
</dbReference>
<evidence type="ECO:0000256" key="13">
    <source>
        <dbReference type="ARBA" id="ARBA00023136"/>
    </source>
</evidence>
<dbReference type="PANTHER" id="PTHR14789:SF9">
    <property type="entry name" value="THROMBOMODULIN"/>
    <property type="match status" value="1"/>
</dbReference>
<accession>A0A6I8PPQ6</accession>
<evidence type="ECO:0000256" key="21">
    <source>
        <dbReference type="SAM" id="SignalP"/>
    </source>
</evidence>
<evidence type="ECO:0000256" key="16">
    <source>
        <dbReference type="ARBA" id="ARBA00045242"/>
    </source>
</evidence>
<dbReference type="PROSITE" id="PS50041">
    <property type="entry name" value="C_TYPE_LECTIN_2"/>
    <property type="match status" value="1"/>
</dbReference>
<keyword evidence="11" id="KW-0654">Proteoglycan</keyword>
<feature type="region of interest" description="Disordered" evidence="19">
    <location>
        <begin position="458"/>
        <end position="479"/>
    </location>
</feature>
<reference evidence="24" key="2">
    <citation type="submission" date="2020-05" db="UniProtKB">
        <authorList>
            <consortium name="Ensembl"/>
        </authorList>
    </citation>
    <scope>IDENTIFICATION</scope>
</reference>
<keyword evidence="7 20" id="KW-0812">Transmembrane</keyword>
<dbReference type="SUPFAM" id="SSF57196">
    <property type="entry name" value="EGF/Laminin"/>
    <property type="match status" value="2"/>
</dbReference>
<comment type="subunit">
    <text evidence="17">Interacts with ITGAL, ITGAM and ITGB2. Interacts with thrombin/F2; this interaction switches the specificity of thrombin from a procoagulant to an anticoagulant and antifibrinolytic protease. Interacts with ANGP1 and ANGP2; these interactions significantly inhibit the generation of activated PC and TAFIa/CPB2 by the thrombin/thrombomodulin complex. Interacts with PF4; this interaction enhances generation of activated protein C. Interacts with HMGB1; this interaction inhibits HMGB1 inflammatory activity.</text>
</comment>
<dbReference type="FunCoup" id="A0A6I8PPQ6">
    <property type="interactions" value="109"/>
</dbReference>
<dbReference type="InterPro" id="IPR026823">
    <property type="entry name" value="cEGF"/>
</dbReference>
<dbReference type="Pfam" id="PF09064">
    <property type="entry name" value="EGF_Tme5"/>
    <property type="match status" value="1"/>
</dbReference>
<dbReference type="InterPro" id="IPR016187">
    <property type="entry name" value="CTDL_fold"/>
</dbReference>
<keyword evidence="14" id="KW-1015">Disulfide bond</keyword>
<dbReference type="SUPFAM" id="SSF56436">
    <property type="entry name" value="C-type lectin-like"/>
    <property type="match status" value="1"/>
</dbReference>
<dbReference type="PROSITE" id="PS00010">
    <property type="entry name" value="ASX_HYDROXYL"/>
    <property type="match status" value="2"/>
</dbReference>
<dbReference type="Pfam" id="PF12662">
    <property type="entry name" value="cEGF"/>
    <property type="match status" value="1"/>
</dbReference>
<dbReference type="InterPro" id="IPR000152">
    <property type="entry name" value="EGF-type_Asp/Asn_hydroxyl_site"/>
</dbReference>
<evidence type="ECO:0000256" key="17">
    <source>
        <dbReference type="ARBA" id="ARBA00046453"/>
    </source>
</evidence>
<evidence type="ECO:0000256" key="15">
    <source>
        <dbReference type="ARBA" id="ARBA00023180"/>
    </source>
</evidence>
<dbReference type="FunFam" id="2.10.25.10:FF:000014">
    <property type="entry name" value="Latent-transforming growth factor beta-binding protein 3"/>
    <property type="match status" value="1"/>
</dbReference>
<keyword evidence="12 20" id="KW-1133">Transmembrane helix</keyword>
<dbReference type="Pfam" id="PF00059">
    <property type="entry name" value="Lectin_C"/>
    <property type="match status" value="1"/>
</dbReference>
<dbReference type="PROSITE" id="PS50026">
    <property type="entry name" value="EGF_3"/>
    <property type="match status" value="2"/>
</dbReference>
<feature type="domain" description="EGF-like" evidence="22">
    <location>
        <begin position="418"/>
        <end position="455"/>
    </location>
</feature>
<evidence type="ECO:0000256" key="2">
    <source>
        <dbReference type="ARBA" id="ARBA00004613"/>
    </source>
</evidence>
<keyword evidence="8 21" id="KW-0732">Signal</keyword>
<evidence type="ECO:0000256" key="5">
    <source>
        <dbReference type="ARBA" id="ARBA00022536"/>
    </source>
</evidence>
<dbReference type="Pfam" id="PF07645">
    <property type="entry name" value="EGF_CA"/>
    <property type="match status" value="2"/>
</dbReference>
<dbReference type="InterPro" id="IPR001304">
    <property type="entry name" value="C-type_lectin-like"/>
</dbReference>
<dbReference type="InParanoid" id="A0A6I8PPQ6"/>
<dbReference type="InterPro" id="IPR000742">
    <property type="entry name" value="EGF"/>
</dbReference>
<evidence type="ECO:0000256" key="12">
    <source>
        <dbReference type="ARBA" id="ARBA00022989"/>
    </source>
</evidence>
<dbReference type="Pfam" id="PF25444">
    <property type="entry name" value="THBD"/>
    <property type="match status" value="1"/>
</dbReference>
<dbReference type="Bgee" id="ENSXETG00000033122">
    <property type="expression patterns" value="Expressed in skeletal muscle tissue and 6 other cell types or tissues"/>
</dbReference>
<keyword evidence="4" id="KW-0964">Secreted</keyword>
<dbReference type="PROSITE" id="PS01186">
    <property type="entry name" value="EGF_2"/>
    <property type="match status" value="2"/>
</dbReference>
<evidence type="ECO:0000256" key="10">
    <source>
        <dbReference type="ARBA" id="ARBA00022737"/>
    </source>
</evidence>
<dbReference type="InterPro" id="IPR009030">
    <property type="entry name" value="Growth_fac_rcpt_cys_sf"/>
</dbReference>
<protein>
    <recommendedName>
        <fullName evidence="3">Thrombomodulin</fullName>
    </recommendedName>
</protein>
<dbReference type="PANTHER" id="PTHR14789">
    <property type="entry name" value="CHONDROLECTIN VARIANT CHODLFDELTAE"/>
    <property type="match status" value="1"/>
</dbReference>
<dbReference type="InterPro" id="IPR015149">
    <property type="entry name" value="Tme5_EGF-like"/>
</dbReference>
<name>A0A6I8PPQ6_XENTR</name>
<dbReference type="InterPro" id="IPR057350">
    <property type="entry name" value="THBD"/>
</dbReference>
<dbReference type="GO" id="GO:0005509">
    <property type="term" value="F:calcium ion binding"/>
    <property type="evidence" value="ECO:0007669"/>
    <property type="project" value="InterPro"/>
</dbReference>
<evidence type="ECO:0000256" key="4">
    <source>
        <dbReference type="ARBA" id="ARBA00022525"/>
    </source>
</evidence>
<dbReference type="Gene3D" id="2.10.25.10">
    <property type="entry name" value="Laminin"/>
    <property type="match status" value="6"/>
</dbReference>
<evidence type="ECO:0000256" key="7">
    <source>
        <dbReference type="ARBA" id="ARBA00022692"/>
    </source>
</evidence>